<organism evidence="1 2">
    <name type="scientific">Croceicoccus naphthovorans</name>
    <dbReference type="NCBI Taxonomy" id="1348774"/>
    <lineage>
        <taxon>Bacteria</taxon>
        <taxon>Pseudomonadati</taxon>
        <taxon>Pseudomonadota</taxon>
        <taxon>Alphaproteobacteria</taxon>
        <taxon>Sphingomonadales</taxon>
        <taxon>Erythrobacteraceae</taxon>
        <taxon>Croceicoccus</taxon>
    </lineage>
</organism>
<protein>
    <submittedName>
        <fullName evidence="1">Uncharacterized protein</fullName>
    </submittedName>
</protein>
<dbReference type="OrthoDB" id="9806380at2"/>
<proteinExistence type="predicted"/>
<geneLocation type="plasmid" evidence="1 2">
    <name>p1</name>
</geneLocation>
<dbReference type="InterPro" id="IPR011008">
    <property type="entry name" value="Dimeric_a/b-barrel"/>
</dbReference>
<dbReference type="AlphaFoldDB" id="A0A0G3XLG8"/>
<evidence type="ECO:0000313" key="2">
    <source>
        <dbReference type="Proteomes" id="UP000035287"/>
    </source>
</evidence>
<accession>A0A0G3XLG8</accession>
<dbReference type="InterPro" id="IPR010753">
    <property type="entry name" value="DUF1330"/>
</dbReference>
<dbReference type="EMBL" id="CP011771">
    <property type="protein sequence ID" value="AKM12032.1"/>
    <property type="molecule type" value="Genomic_DNA"/>
</dbReference>
<dbReference type="PANTHER" id="PTHR41521">
    <property type="match status" value="1"/>
</dbReference>
<keyword evidence="1" id="KW-0614">Plasmid</keyword>
<sequence>MAAYFIASVTSHDDGWVADYQANVPPMVARFGGELICRSNRFERFEGEGAVPHYTVIFRFPAMADVQAFMACPDYAPFKAARIAGATSDIFAVAD</sequence>
<dbReference type="PANTHER" id="PTHR41521:SF4">
    <property type="entry name" value="BLR0684 PROTEIN"/>
    <property type="match status" value="1"/>
</dbReference>
<evidence type="ECO:0000313" key="1">
    <source>
        <dbReference type="EMBL" id="AKM12032.1"/>
    </source>
</evidence>
<dbReference type="SUPFAM" id="SSF54909">
    <property type="entry name" value="Dimeric alpha+beta barrel"/>
    <property type="match status" value="1"/>
</dbReference>
<keyword evidence="2" id="KW-1185">Reference proteome</keyword>
<dbReference type="PATRIC" id="fig|1348774.3.peg.3783"/>
<reference evidence="1 2" key="1">
    <citation type="submission" date="2015-06" db="EMBL/GenBank/DDBJ databases">
        <authorList>
            <person name="Zeng Y."/>
            <person name="Huang Y."/>
        </authorList>
    </citation>
    <scope>NUCLEOTIDE SEQUENCE [LARGE SCALE GENOMIC DNA]</scope>
    <source>
        <strain evidence="1 2">PQ-2</strain>
        <plasmid evidence="2">Plasmid p1</plasmid>
    </source>
</reference>
<name>A0A0G3XLG8_9SPHN</name>
<dbReference type="KEGG" id="cna:AB433_17970"/>
<dbReference type="RefSeq" id="WP_007016018.1">
    <property type="nucleotide sequence ID" value="NZ_CP011771.1"/>
</dbReference>
<gene>
    <name evidence="1" type="ORF">AB433_17970</name>
</gene>
<dbReference type="Gene3D" id="3.30.70.100">
    <property type="match status" value="1"/>
</dbReference>
<dbReference type="Proteomes" id="UP000035287">
    <property type="component" value="Plasmid p1"/>
</dbReference>
<dbReference type="Pfam" id="PF07045">
    <property type="entry name" value="DUF1330"/>
    <property type="match status" value="1"/>
</dbReference>